<comment type="caution">
    <text evidence="2">The sequence shown here is derived from an EMBL/GenBank/DDBJ whole genome shotgun (WGS) entry which is preliminary data.</text>
</comment>
<dbReference type="EMBL" id="JAKKPZ010000179">
    <property type="protein sequence ID" value="KAI1699454.1"/>
    <property type="molecule type" value="Genomic_DNA"/>
</dbReference>
<organism evidence="2 3">
    <name type="scientific">Ditylenchus destructor</name>
    <dbReference type="NCBI Taxonomy" id="166010"/>
    <lineage>
        <taxon>Eukaryota</taxon>
        <taxon>Metazoa</taxon>
        <taxon>Ecdysozoa</taxon>
        <taxon>Nematoda</taxon>
        <taxon>Chromadorea</taxon>
        <taxon>Rhabditida</taxon>
        <taxon>Tylenchina</taxon>
        <taxon>Tylenchomorpha</taxon>
        <taxon>Sphaerularioidea</taxon>
        <taxon>Anguinidae</taxon>
        <taxon>Anguininae</taxon>
        <taxon>Ditylenchus</taxon>
    </lineage>
</organism>
<sequence length="437" mass="50139">MAKADVAKYFSNEDFANEILSDSIVPNGFIIEKLLDGNEQFREIMQSSKIKTMSGKDICGTNGFTSQIFLISIELVQDNGKSSDQQTFSVIMKAFSPKRIEDLYKNVMSLTTNEEPENGKTDQMENIKNKMCRIHNVECDFYSLFGNISKEIMPIPDIYYIQKTDKEKNTPGLIFMEDLTESGCMISIYEGLQVHQVKTIIHHLAAFHHFLLCETDANWEEVLGKSPFDTYDDFADLFRDGMIEKVIEWNKDYFEIPLGKLKNVMNAKQMAYCFTGCAKELGLPGVLMHGDLWTNNLLWKKNADGSTPDKVAAFIDWQIVSKGNLAVDIARIIVTCCEPEVRKELESFILEYYYDEFSRRMHESRKPVGYSIEQLRKAYDYAFIIQGGTMGFVAKFFDDVKKEESRDNIEKLSKRAKIALEDTVVVAERTSQDWLTL</sequence>
<dbReference type="InterPro" id="IPR011009">
    <property type="entry name" value="Kinase-like_dom_sf"/>
</dbReference>
<evidence type="ECO:0000259" key="1">
    <source>
        <dbReference type="SMART" id="SM00587"/>
    </source>
</evidence>
<keyword evidence="2" id="KW-0418">Kinase</keyword>
<dbReference type="Pfam" id="PF07914">
    <property type="entry name" value="DUF1679"/>
    <property type="match status" value="1"/>
</dbReference>
<keyword evidence="3" id="KW-1185">Reference proteome</keyword>
<reference evidence="2" key="1">
    <citation type="submission" date="2022-01" db="EMBL/GenBank/DDBJ databases">
        <title>Genome Sequence Resource for Two Populations of Ditylenchus destructor, the Migratory Endoparasitic Phytonematode.</title>
        <authorList>
            <person name="Zhang H."/>
            <person name="Lin R."/>
            <person name="Xie B."/>
        </authorList>
    </citation>
    <scope>NUCLEOTIDE SEQUENCE</scope>
    <source>
        <strain evidence="2">BazhouSP</strain>
    </source>
</reference>
<dbReference type="AlphaFoldDB" id="A0AAD4MRM1"/>
<evidence type="ECO:0000313" key="2">
    <source>
        <dbReference type="EMBL" id="KAI1699454.1"/>
    </source>
</evidence>
<proteinExistence type="predicted"/>
<dbReference type="SMART" id="SM00587">
    <property type="entry name" value="CHK"/>
    <property type="match status" value="1"/>
</dbReference>
<dbReference type="InterPro" id="IPR012877">
    <property type="entry name" value="Dhs-27"/>
</dbReference>
<accession>A0AAD4MRM1</accession>
<name>A0AAD4MRM1_9BILA</name>
<gene>
    <name evidence="2" type="ORF">DdX_17333</name>
</gene>
<dbReference type="PANTHER" id="PTHR23020">
    <property type="entry name" value="UNCHARACTERIZED NUCLEAR HORMONE RECEPTOR-RELATED"/>
    <property type="match status" value="1"/>
</dbReference>
<dbReference type="GO" id="GO:0016301">
    <property type="term" value="F:kinase activity"/>
    <property type="evidence" value="ECO:0007669"/>
    <property type="project" value="UniProtKB-KW"/>
</dbReference>
<dbReference type="PANTHER" id="PTHR23020:SF41">
    <property type="entry name" value="AMINOGLYCOSIDE PHOSPHOTRANSFERASE DOMAIN-CONTAINING PROTEIN"/>
    <property type="match status" value="1"/>
</dbReference>
<dbReference type="SUPFAM" id="SSF56112">
    <property type="entry name" value="Protein kinase-like (PK-like)"/>
    <property type="match status" value="1"/>
</dbReference>
<dbReference type="InterPro" id="IPR052961">
    <property type="entry name" value="Oxido-Kinase-like_Enzymes"/>
</dbReference>
<keyword evidence="2" id="KW-0808">Transferase</keyword>
<protein>
    <submittedName>
        <fullName evidence="2">Ecdysteroid kinase domain-containing protein</fullName>
    </submittedName>
</protein>
<dbReference type="Proteomes" id="UP001201812">
    <property type="component" value="Unassembled WGS sequence"/>
</dbReference>
<dbReference type="Gene3D" id="3.90.1200.10">
    <property type="match status" value="1"/>
</dbReference>
<dbReference type="InterPro" id="IPR015897">
    <property type="entry name" value="CHK_kinase-like"/>
</dbReference>
<evidence type="ECO:0000313" key="3">
    <source>
        <dbReference type="Proteomes" id="UP001201812"/>
    </source>
</evidence>
<feature type="domain" description="CHK kinase-like" evidence="1">
    <location>
        <begin position="174"/>
        <end position="363"/>
    </location>
</feature>